<comment type="caution">
    <text evidence="2">The sequence shown here is derived from an EMBL/GenBank/DDBJ whole genome shotgun (WGS) entry which is preliminary data.</text>
</comment>
<sequence>MTLSAALPALPGRARAATYPDKPVRIIVPFAPGGSLDILARGLANDVRLGQQIVVENRSGAGGNIGFEAAARSTPDGHTLMLASEPLTVNPALMRVTYDPVRDFAGISLIALLTQVLIVHPDVPARDLPELVALARARPGTINVASAGPGTSGHLAVAMLGAAGVPLVHVPFRGGGPAAAAVLAGQVQAGIMTLPAALGYIRQGQLRSFGVTATERSRFLPEVPSLREVVPGVVVDSWQALFAPAGTPPPIIGQINAAVLAALATPGTSDFLARQGFEKVGSTPAALDDLVQREAARWPAVVRDAGVSVDG</sequence>
<dbReference type="Gene3D" id="3.40.190.10">
    <property type="entry name" value="Periplasmic binding protein-like II"/>
    <property type="match status" value="1"/>
</dbReference>
<name>A0ABS5ESA2_9PROT</name>
<dbReference type="EMBL" id="JAAGBB010000002">
    <property type="protein sequence ID" value="MBR0663128.1"/>
    <property type="molecule type" value="Genomic_DNA"/>
</dbReference>
<dbReference type="PANTHER" id="PTHR42928">
    <property type="entry name" value="TRICARBOXYLATE-BINDING PROTEIN"/>
    <property type="match status" value="1"/>
</dbReference>
<keyword evidence="3" id="KW-1185">Reference proteome</keyword>
<protein>
    <submittedName>
        <fullName evidence="2">Tripartite tricarboxylate transporter substrate binding protein</fullName>
    </submittedName>
</protein>
<proteinExistence type="inferred from homology"/>
<dbReference type="PANTHER" id="PTHR42928:SF5">
    <property type="entry name" value="BLR1237 PROTEIN"/>
    <property type="match status" value="1"/>
</dbReference>
<dbReference type="Proteomes" id="UP001196870">
    <property type="component" value="Unassembled WGS sequence"/>
</dbReference>
<dbReference type="InterPro" id="IPR042100">
    <property type="entry name" value="Bug_dom1"/>
</dbReference>
<evidence type="ECO:0000313" key="3">
    <source>
        <dbReference type="Proteomes" id="UP001196870"/>
    </source>
</evidence>
<dbReference type="Gene3D" id="3.40.190.150">
    <property type="entry name" value="Bordetella uptake gene, domain 1"/>
    <property type="match status" value="1"/>
</dbReference>
<evidence type="ECO:0000313" key="2">
    <source>
        <dbReference type="EMBL" id="MBR0663128.1"/>
    </source>
</evidence>
<dbReference type="Pfam" id="PF03401">
    <property type="entry name" value="TctC"/>
    <property type="match status" value="1"/>
</dbReference>
<organism evidence="2 3">
    <name type="scientific">Plastoroseomonas hellenica</name>
    <dbReference type="NCBI Taxonomy" id="2687306"/>
    <lineage>
        <taxon>Bacteria</taxon>
        <taxon>Pseudomonadati</taxon>
        <taxon>Pseudomonadota</taxon>
        <taxon>Alphaproteobacteria</taxon>
        <taxon>Acetobacterales</taxon>
        <taxon>Acetobacteraceae</taxon>
        <taxon>Plastoroseomonas</taxon>
    </lineage>
</organism>
<dbReference type="CDD" id="cd13578">
    <property type="entry name" value="PBP2_Bug27"/>
    <property type="match status" value="1"/>
</dbReference>
<evidence type="ECO:0000256" key="1">
    <source>
        <dbReference type="ARBA" id="ARBA00006987"/>
    </source>
</evidence>
<dbReference type="InterPro" id="IPR005064">
    <property type="entry name" value="BUG"/>
</dbReference>
<dbReference type="SUPFAM" id="SSF53850">
    <property type="entry name" value="Periplasmic binding protein-like II"/>
    <property type="match status" value="1"/>
</dbReference>
<reference evidence="3" key="1">
    <citation type="journal article" date="2021" name="Syst. Appl. Microbiol.">
        <title>Roseomonas hellenica sp. nov., isolated from roots of wild-growing Alkanna tinctoria.</title>
        <authorList>
            <person name="Rat A."/>
            <person name="Naranjo H.D."/>
            <person name="Lebbe L."/>
            <person name="Cnockaert M."/>
            <person name="Krigas N."/>
            <person name="Grigoriadou K."/>
            <person name="Maloupa E."/>
            <person name="Willems A."/>
        </authorList>
    </citation>
    <scope>NUCLEOTIDE SEQUENCE [LARGE SCALE GENOMIC DNA]</scope>
    <source>
        <strain evidence="3">LMG 31523</strain>
    </source>
</reference>
<dbReference type="PIRSF" id="PIRSF017082">
    <property type="entry name" value="YflP"/>
    <property type="match status" value="1"/>
</dbReference>
<accession>A0ABS5ESA2</accession>
<gene>
    <name evidence="2" type="ORF">GXW71_02050</name>
</gene>
<comment type="similarity">
    <text evidence="1">Belongs to the UPF0065 (bug) family.</text>
</comment>
<dbReference type="RefSeq" id="WP_211850724.1">
    <property type="nucleotide sequence ID" value="NZ_JAAGBB010000002.1"/>
</dbReference>